<reference evidence="1 2" key="1">
    <citation type="submission" date="2020-08" db="EMBL/GenBank/DDBJ databases">
        <title>Sequencing the genomes of 1000 actinobacteria strains.</title>
        <authorList>
            <person name="Klenk H.-P."/>
        </authorList>
    </citation>
    <scope>NUCLEOTIDE SEQUENCE [LARGE SCALE GENOMIC DNA]</scope>
    <source>
        <strain evidence="1 2">DSM 105498</strain>
    </source>
</reference>
<protein>
    <submittedName>
        <fullName evidence="1">Uncharacterized protein</fullName>
    </submittedName>
</protein>
<keyword evidence="2" id="KW-1185">Reference proteome</keyword>
<dbReference type="AlphaFoldDB" id="A0A7W4VTT2"/>
<name>A0A7W4VTT2_9ACTN</name>
<gene>
    <name evidence="1" type="ORF">FHU40_001035</name>
</gene>
<evidence type="ECO:0000313" key="1">
    <source>
        <dbReference type="EMBL" id="MBB3041234.1"/>
    </source>
</evidence>
<organism evidence="1 2">
    <name type="scientific">Nocardioides soli</name>
    <dbReference type="NCBI Taxonomy" id="1036020"/>
    <lineage>
        <taxon>Bacteria</taxon>
        <taxon>Bacillati</taxon>
        <taxon>Actinomycetota</taxon>
        <taxon>Actinomycetes</taxon>
        <taxon>Propionibacteriales</taxon>
        <taxon>Nocardioidaceae</taxon>
        <taxon>Nocardioides</taxon>
    </lineage>
</organism>
<sequence>MNLSTIRKSLVAAGGSALFAGVAGLAAGMSDGTLTGAETVIAGGLALGAFAAVGRATWRVSNADAE</sequence>
<evidence type="ECO:0000313" key="2">
    <source>
        <dbReference type="Proteomes" id="UP000589626"/>
    </source>
</evidence>
<proteinExistence type="predicted"/>
<dbReference type="EMBL" id="JACHWR010000001">
    <property type="protein sequence ID" value="MBB3041234.1"/>
    <property type="molecule type" value="Genomic_DNA"/>
</dbReference>
<dbReference type="RefSeq" id="WP_183591158.1">
    <property type="nucleotide sequence ID" value="NZ_JACHWR010000001.1"/>
</dbReference>
<accession>A0A7W4VTT2</accession>
<dbReference type="Proteomes" id="UP000589626">
    <property type="component" value="Unassembled WGS sequence"/>
</dbReference>
<comment type="caution">
    <text evidence="1">The sequence shown here is derived from an EMBL/GenBank/DDBJ whole genome shotgun (WGS) entry which is preliminary data.</text>
</comment>